<dbReference type="SUPFAM" id="SSF51735">
    <property type="entry name" value="NAD(P)-binding Rossmann-fold domains"/>
    <property type="match status" value="1"/>
</dbReference>
<organism evidence="1 2">
    <name type="scientific">Paractinoplanes pyxinae</name>
    <dbReference type="NCBI Taxonomy" id="2997416"/>
    <lineage>
        <taxon>Bacteria</taxon>
        <taxon>Bacillati</taxon>
        <taxon>Actinomycetota</taxon>
        <taxon>Actinomycetes</taxon>
        <taxon>Micromonosporales</taxon>
        <taxon>Micromonosporaceae</taxon>
        <taxon>Paractinoplanes</taxon>
    </lineage>
</organism>
<gene>
    <name evidence="1" type="ORF">OWR29_45715</name>
</gene>
<reference evidence="1" key="1">
    <citation type="submission" date="2022-11" db="EMBL/GenBank/DDBJ databases">
        <authorList>
            <person name="Somphong A."/>
            <person name="Phongsopitanun W."/>
        </authorList>
    </citation>
    <scope>NUCLEOTIDE SEQUENCE</scope>
    <source>
        <strain evidence="1">Pm04-4</strain>
    </source>
</reference>
<dbReference type="RefSeq" id="WP_267569960.1">
    <property type="nucleotide sequence ID" value="NZ_JAPNTZ010000025.1"/>
</dbReference>
<dbReference type="Gene3D" id="3.40.50.720">
    <property type="entry name" value="NAD(P)-binding Rossmann-like Domain"/>
    <property type="match status" value="1"/>
</dbReference>
<keyword evidence="2" id="KW-1185">Reference proteome</keyword>
<proteinExistence type="predicted"/>
<dbReference type="InterPro" id="IPR036291">
    <property type="entry name" value="NAD(P)-bd_dom_sf"/>
</dbReference>
<protein>
    <submittedName>
        <fullName evidence="1">Epimerase</fullName>
    </submittedName>
</protein>
<accession>A0ABT4BHN9</accession>
<evidence type="ECO:0000313" key="1">
    <source>
        <dbReference type="EMBL" id="MCY1145345.1"/>
    </source>
</evidence>
<evidence type="ECO:0000313" key="2">
    <source>
        <dbReference type="Proteomes" id="UP001151002"/>
    </source>
</evidence>
<comment type="caution">
    <text evidence="1">The sequence shown here is derived from an EMBL/GenBank/DDBJ whole genome shotgun (WGS) entry which is preliminary data.</text>
</comment>
<dbReference type="EMBL" id="JAPNTZ010000025">
    <property type="protein sequence ID" value="MCY1145345.1"/>
    <property type="molecule type" value="Genomic_DNA"/>
</dbReference>
<dbReference type="PANTHER" id="PTHR14097">
    <property type="entry name" value="OXIDOREDUCTASE HTATIP2"/>
    <property type="match status" value="1"/>
</dbReference>
<name>A0ABT4BHN9_9ACTN</name>
<dbReference type="PANTHER" id="PTHR14097:SF8">
    <property type="entry name" value="NAD(P)-BINDING DOMAIN-CONTAINING PROTEIN"/>
    <property type="match status" value="1"/>
</dbReference>
<dbReference type="Proteomes" id="UP001151002">
    <property type="component" value="Unassembled WGS sequence"/>
</dbReference>
<sequence>MKVVVFGATGMVGQGALRASLLAPDVDEVLAVIRTPTGVSHPKLREVELDDFADLTPIKEQLRGFDACFYCLGVSSVGMDEAAYTRVSYDYPMAAARTFAELNPRTAFVYVSGAGTNEQGRQMWQRVKGRAERDLIDLLPNAYAFRPGMIQPMHGVRSKTGYYNAIYTAVGPLVPLLERLAPKYVTTTDKLSQAMLRAARVGFPNHIVENADFR</sequence>